<dbReference type="PANTHER" id="PTHR33939">
    <property type="entry name" value="PROTEIN CBG22215"/>
    <property type="match status" value="1"/>
</dbReference>
<dbReference type="Proteomes" id="UP000005204">
    <property type="component" value="Unassembled WGS sequence"/>
</dbReference>
<accession>A0A8R2QWQ1</accession>
<keyword evidence="3" id="KW-1185">Reference proteome</keyword>
<name>A0A8R2QWQ1_BOMMO</name>
<dbReference type="InterPro" id="IPR038717">
    <property type="entry name" value="Tc1-like_DDE_dom"/>
</dbReference>
<dbReference type="Gene3D" id="3.30.420.10">
    <property type="entry name" value="Ribonuclease H-like superfamily/Ribonuclease H"/>
    <property type="match status" value="1"/>
</dbReference>
<organism evidence="2 3">
    <name type="scientific">Bombyx mori</name>
    <name type="common">Silk moth</name>
    <dbReference type="NCBI Taxonomy" id="7091"/>
    <lineage>
        <taxon>Eukaryota</taxon>
        <taxon>Metazoa</taxon>
        <taxon>Ecdysozoa</taxon>
        <taxon>Arthropoda</taxon>
        <taxon>Hexapoda</taxon>
        <taxon>Insecta</taxon>
        <taxon>Pterygota</taxon>
        <taxon>Neoptera</taxon>
        <taxon>Endopterygota</taxon>
        <taxon>Lepidoptera</taxon>
        <taxon>Glossata</taxon>
        <taxon>Ditrysia</taxon>
        <taxon>Bombycoidea</taxon>
        <taxon>Bombycidae</taxon>
        <taxon>Bombycinae</taxon>
        <taxon>Bombyx</taxon>
    </lineage>
</organism>
<dbReference type="AlphaFoldDB" id="A0A8R2QWQ1"/>
<evidence type="ECO:0000313" key="3">
    <source>
        <dbReference type="Proteomes" id="UP000005204"/>
    </source>
</evidence>
<evidence type="ECO:0000313" key="2">
    <source>
        <dbReference type="EnsemblMetazoa" id="XP_037869168.1"/>
    </source>
</evidence>
<evidence type="ECO:0000259" key="1">
    <source>
        <dbReference type="Pfam" id="PF13358"/>
    </source>
</evidence>
<dbReference type="GO" id="GO:0003676">
    <property type="term" value="F:nucleic acid binding"/>
    <property type="evidence" value="ECO:0007669"/>
    <property type="project" value="InterPro"/>
</dbReference>
<dbReference type="Pfam" id="PF13358">
    <property type="entry name" value="DDE_3"/>
    <property type="match status" value="1"/>
</dbReference>
<protein>
    <recommendedName>
        <fullName evidence="1">Tc1-like transposase DDE domain-containing protein</fullName>
    </recommendedName>
</protein>
<dbReference type="PANTHER" id="PTHR33939:SF1">
    <property type="entry name" value="DUF4371 DOMAIN-CONTAINING PROTEIN"/>
    <property type="match status" value="1"/>
</dbReference>
<dbReference type="InterPro" id="IPR036397">
    <property type="entry name" value="RNaseH_sf"/>
</dbReference>
<proteinExistence type="predicted"/>
<reference evidence="2" key="2">
    <citation type="submission" date="2022-06" db="UniProtKB">
        <authorList>
            <consortium name="EnsemblMetazoa"/>
        </authorList>
    </citation>
    <scope>IDENTIFICATION</scope>
    <source>
        <strain evidence="2">p50T (Dazao)</strain>
    </source>
</reference>
<feature type="domain" description="Tc1-like transposase DDE" evidence="1">
    <location>
        <begin position="1"/>
        <end position="121"/>
    </location>
</feature>
<sequence>MNRTNFMKWLSEKLIPNLPPNSLIVMDNAPYHTVQVNKAPTMSSSKVQMQEWITNKELSYLPTMLKAQLYQIIKEHKEAPIYEADQLLISHGHKVVRLPPYTCDLNIIEFMWSLSKRRVASNNVGLEAGNIVKLTEEDFSSTTPQDWQKQCEHVIHLEDNFYERDGCMDNITDKFIIELGNESSTDSDT</sequence>
<reference evidence="3" key="1">
    <citation type="journal article" date="2008" name="Insect Biochem. Mol. Biol.">
        <title>The genome of a lepidopteran model insect, the silkworm Bombyx mori.</title>
        <authorList>
            <consortium name="International Silkworm Genome Consortium"/>
        </authorList>
    </citation>
    <scope>NUCLEOTIDE SEQUENCE [LARGE SCALE GENOMIC DNA]</scope>
    <source>
        <strain evidence="3">p50T</strain>
    </source>
</reference>
<dbReference type="EnsemblMetazoa" id="XM_038013240.1">
    <property type="protein sequence ID" value="XP_037869168.1"/>
    <property type="gene ID" value="LOC119628992"/>
</dbReference>